<feature type="transmembrane region" description="Helical" evidence="7">
    <location>
        <begin position="49"/>
        <end position="69"/>
    </location>
</feature>
<keyword evidence="4 7" id="KW-0812">Transmembrane</keyword>
<dbReference type="SUPFAM" id="SSF53649">
    <property type="entry name" value="Alkaline phosphatase-like"/>
    <property type="match status" value="1"/>
</dbReference>
<evidence type="ECO:0000256" key="2">
    <source>
        <dbReference type="ARBA" id="ARBA00004936"/>
    </source>
</evidence>
<keyword evidence="3" id="KW-1003">Cell membrane</keyword>
<dbReference type="Gene3D" id="3.40.720.10">
    <property type="entry name" value="Alkaline Phosphatase, subunit A"/>
    <property type="match status" value="1"/>
</dbReference>
<keyword evidence="10" id="KW-1185">Reference proteome</keyword>
<feature type="transmembrane region" description="Helical" evidence="7">
    <location>
        <begin position="154"/>
        <end position="173"/>
    </location>
</feature>
<evidence type="ECO:0000256" key="6">
    <source>
        <dbReference type="ARBA" id="ARBA00023136"/>
    </source>
</evidence>
<dbReference type="KEGG" id="paun:MJA45_12810"/>
<evidence type="ECO:0000313" key="9">
    <source>
        <dbReference type="EMBL" id="WNQ13853.1"/>
    </source>
</evidence>
<dbReference type="InterPro" id="IPR017850">
    <property type="entry name" value="Alkaline_phosphatase_core_sf"/>
</dbReference>
<dbReference type="GO" id="GO:0005886">
    <property type="term" value="C:plasma membrane"/>
    <property type="evidence" value="ECO:0007669"/>
    <property type="project" value="UniProtKB-SubCell"/>
</dbReference>
<evidence type="ECO:0000259" key="8">
    <source>
        <dbReference type="Pfam" id="PF00884"/>
    </source>
</evidence>
<dbReference type="AlphaFoldDB" id="A0AA96LIB2"/>
<protein>
    <submittedName>
        <fullName evidence="9">LTA synthase family protein</fullName>
    </submittedName>
</protein>
<dbReference type="CDD" id="cd16015">
    <property type="entry name" value="LTA_synthase"/>
    <property type="match status" value="1"/>
</dbReference>
<dbReference type="InterPro" id="IPR000917">
    <property type="entry name" value="Sulfatase_N"/>
</dbReference>
<organism evidence="9 10">
    <name type="scientific">Paenibacillus aurantius</name>
    <dbReference type="NCBI Taxonomy" id="2918900"/>
    <lineage>
        <taxon>Bacteria</taxon>
        <taxon>Bacillati</taxon>
        <taxon>Bacillota</taxon>
        <taxon>Bacilli</taxon>
        <taxon>Bacillales</taxon>
        <taxon>Paenibacillaceae</taxon>
        <taxon>Paenibacillus</taxon>
    </lineage>
</organism>
<dbReference type="EMBL" id="CP130318">
    <property type="protein sequence ID" value="WNQ13853.1"/>
    <property type="molecule type" value="Genomic_DNA"/>
</dbReference>
<comment type="pathway">
    <text evidence="2">Cell wall biogenesis; lipoteichoic acid biosynthesis.</text>
</comment>
<dbReference type="RefSeq" id="WP_315607634.1">
    <property type="nucleotide sequence ID" value="NZ_CP130318.1"/>
</dbReference>
<feature type="domain" description="Sulfatase N-terminal" evidence="8">
    <location>
        <begin position="244"/>
        <end position="534"/>
    </location>
</feature>
<evidence type="ECO:0000256" key="5">
    <source>
        <dbReference type="ARBA" id="ARBA00022989"/>
    </source>
</evidence>
<reference evidence="9 10" key="1">
    <citation type="submission" date="2022-02" db="EMBL/GenBank/DDBJ databases">
        <title>Paenibacillus sp. MBLB1776 Whole Genome Shotgun Sequencing.</title>
        <authorList>
            <person name="Hwang C.Y."/>
            <person name="Cho E.-S."/>
            <person name="Seo M.-J."/>
        </authorList>
    </citation>
    <scope>NUCLEOTIDE SEQUENCE [LARGE SCALE GENOMIC DNA]</scope>
    <source>
        <strain evidence="9 10">MBLB1776</strain>
    </source>
</reference>
<proteinExistence type="predicted"/>
<evidence type="ECO:0000313" key="10">
    <source>
        <dbReference type="Proteomes" id="UP001305702"/>
    </source>
</evidence>
<feature type="transmembrane region" description="Helical" evidence="7">
    <location>
        <begin position="76"/>
        <end position="98"/>
    </location>
</feature>
<accession>A0AA96LIB2</accession>
<gene>
    <name evidence="9" type="ORF">MJA45_12810</name>
</gene>
<sequence length="701" mass="77973">MPNGLRRFFPLFMQAFTLLLLCFLPLFLTEFMSRGELREEAAWVLRGGPAFWVNTLLMLGLLLLLTSVLGRLRWSYWLVSAILLTLSLVSGIKLKMLGVPLLPWDFVLAGETKDMAGYIKGIVTPGSVLALVTFAVLSYLVLYRLSSLPLRIGWSTRLWCGAGAAAILVILYMDKPVNPLLAVNIKPLAWNQAENVRANGFALSTLLNTKLSPGGEINGYTDEAVNAIMDQSVPVAGEPSSFQPNVIVVLSESFWDPTVMTNVSFSRDPLPFFHSLQKTSTSGWLLSPQFGGGTANVEFEVLTGNSMRFLPQGSIAYNQYIDKPIDTLASILTRQGYTATAVSPFHNWYFNSRKVYENFGFGQFIPIEFFNPVYEGPYIADREVANVIISESRKTPGRDFIFANTMENHFHYYPGKFNDNTIKVNGPVNADSRGQLETYAQGTSSADAMLQQLVEHYKTVDEPTIVVFFGDHLPFLGDDYKVYKDAKYLTDGDPDLLNKMYRTPYVVWNNYLPENPARVDMSPSFLGPYVLKQAKLQGNAYTDFLSRLYERIPLIPPKDKYEQYRIKEDDLKEYETLQYDVLFGEQHLFKKEKDRILQPGYRLGYGPLEIEKVSPEALAPGGQADLKITVTGANLPALGVLYANGKALVTKAGQPGTLSASLPKDLLKAGSVELKVKVIDSKETVIAETAGVTLPVQPSAP</sequence>
<evidence type="ECO:0000256" key="7">
    <source>
        <dbReference type="SAM" id="Phobius"/>
    </source>
</evidence>
<name>A0AA96LIB2_9BACL</name>
<evidence type="ECO:0000256" key="1">
    <source>
        <dbReference type="ARBA" id="ARBA00004651"/>
    </source>
</evidence>
<evidence type="ECO:0000256" key="3">
    <source>
        <dbReference type="ARBA" id="ARBA00022475"/>
    </source>
</evidence>
<keyword evidence="5 7" id="KW-1133">Transmembrane helix</keyword>
<feature type="transmembrane region" description="Helical" evidence="7">
    <location>
        <begin position="118"/>
        <end position="142"/>
    </location>
</feature>
<dbReference type="PANTHER" id="PTHR47371">
    <property type="entry name" value="LIPOTEICHOIC ACID SYNTHASE"/>
    <property type="match status" value="1"/>
</dbReference>
<evidence type="ECO:0000256" key="4">
    <source>
        <dbReference type="ARBA" id="ARBA00022692"/>
    </source>
</evidence>
<dbReference type="Pfam" id="PF00884">
    <property type="entry name" value="Sulfatase"/>
    <property type="match status" value="1"/>
</dbReference>
<comment type="subcellular location">
    <subcellularLocation>
        <location evidence="1">Cell membrane</location>
        <topology evidence="1">Multi-pass membrane protein</topology>
    </subcellularLocation>
</comment>
<keyword evidence="6 7" id="KW-0472">Membrane</keyword>
<dbReference type="PANTHER" id="PTHR47371:SF3">
    <property type="entry name" value="PHOSPHOGLYCEROL TRANSFERASE I"/>
    <property type="match status" value="1"/>
</dbReference>
<dbReference type="InterPro" id="IPR050448">
    <property type="entry name" value="OpgB/LTA_synthase_biosynth"/>
</dbReference>
<dbReference type="Proteomes" id="UP001305702">
    <property type="component" value="Chromosome"/>
</dbReference>